<accession>A0A2I1M379</accession>
<dbReference type="AlphaFoldDB" id="A0A2I1M379"/>
<proteinExistence type="predicted"/>
<evidence type="ECO:0000313" key="2">
    <source>
        <dbReference type="Proteomes" id="UP000242263"/>
    </source>
</evidence>
<protein>
    <recommendedName>
        <fullName evidence="3">Abi family protein</fullName>
    </recommendedName>
</protein>
<dbReference type="RefSeq" id="WP_101541501.1">
    <property type="nucleotide sequence ID" value="NZ_JAHACM010000004.1"/>
</dbReference>
<comment type="caution">
    <text evidence="1">The sequence shown here is derived from an EMBL/GenBank/DDBJ whole genome shotgun (WGS) entry which is preliminary data.</text>
</comment>
<sequence>MDVPDTSDKESRHLEKFLRARERARDAYRNNFNNDFDTLNTDEQIEYFKRRGIKFERYSEDKAKTFMLESTYFFKLKTFATNFLTDSDTNTFINLDFAQLRDVSILDYRLRSLITYLSSNIEHALRIRFNRVLEHFDDDSDEATRPYIEYRRKTNPRYDINRELSRSIYTSNLIQQYDFAQMKPIWLLWETTDFHTLILSYQSYIYSKNLSDIIDSLFRPARKIRNAAAHHNSVLIPTRQEKYNYSNLYYLANIFIPWSESHENEENEHLARADVIRTIMHEQMISQFASLLLVHVNLVASTAVRHSAVREVKEFLSRLTYHWDWYHDESNNCPVLTRKLEAIKVLLESFCSFMNALDNDALSDDEQLLLLPPTARDDTAEILRYTEDCFIDDVRNDIHTLNERDDEEYANEPQMIEEDEEQAEEQTVQLSEEEMLAEIMRQIEEIKHDESRA</sequence>
<dbReference type="Pfam" id="PF07751">
    <property type="entry name" value="Abi_2"/>
    <property type="match status" value="1"/>
</dbReference>
<name>A0A2I1M379_9BIFI</name>
<dbReference type="InterPro" id="IPR011664">
    <property type="entry name" value="Abi_system_AbiD/AbiF-like"/>
</dbReference>
<evidence type="ECO:0000313" key="1">
    <source>
        <dbReference type="EMBL" id="PKZ14583.1"/>
    </source>
</evidence>
<evidence type="ECO:0008006" key="3">
    <source>
        <dbReference type="Google" id="ProtNLM"/>
    </source>
</evidence>
<dbReference type="Proteomes" id="UP000242263">
    <property type="component" value="Unassembled WGS sequence"/>
</dbReference>
<gene>
    <name evidence="1" type="ORF">CYJ32_06510</name>
</gene>
<organism evidence="1 2">
    <name type="scientific">Alloscardovia omnicolens</name>
    <dbReference type="NCBI Taxonomy" id="419015"/>
    <lineage>
        <taxon>Bacteria</taxon>
        <taxon>Bacillati</taxon>
        <taxon>Actinomycetota</taxon>
        <taxon>Actinomycetes</taxon>
        <taxon>Bifidobacteriales</taxon>
        <taxon>Bifidobacteriaceae</taxon>
        <taxon>Alloscardovia</taxon>
    </lineage>
</organism>
<dbReference type="EMBL" id="PKGU01000004">
    <property type="protein sequence ID" value="PKZ14583.1"/>
    <property type="molecule type" value="Genomic_DNA"/>
</dbReference>
<reference evidence="1 2" key="1">
    <citation type="submission" date="2017-12" db="EMBL/GenBank/DDBJ databases">
        <title>Phylogenetic diversity of female urinary microbiome.</title>
        <authorList>
            <person name="Thomas-White K."/>
            <person name="Wolfe A.J."/>
        </authorList>
    </citation>
    <scope>NUCLEOTIDE SEQUENCE [LARGE SCALE GENOMIC DNA]</scope>
    <source>
        <strain evidence="1 2">UMB0064</strain>
    </source>
</reference>